<reference evidence="2 3" key="1">
    <citation type="submission" date="2017-11" db="EMBL/GenBank/DDBJ databases">
        <title>Draft Genome Sequence of Sporolactobacillus inulinus NBRC 111894 Isolated from Koso, a Japanese Sugar-Vegetable Fermented Beverage.</title>
        <authorList>
            <person name="Chiou T.Y."/>
            <person name="Oshima K."/>
            <person name="Suda W."/>
            <person name="Hattori M."/>
            <person name="Takahashi T."/>
        </authorList>
    </citation>
    <scope>NUCLEOTIDE SEQUENCE [LARGE SCALE GENOMIC DNA]</scope>
    <source>
        <strain evidence="2 3">NBRC111894</strain>
    </source>
</reference>
<dbReference type="InterPro" id="IPR004013">
    <property type="entry name" value="PHP_dom"/>
</dbReference>
<dbReference type="Gene3D" id="3.20.20.140">
    <property type="entry name" value="Metal-dependent hydrolases"/>
    <property type="match status" value="1"/>
</dbReference>
<dbReference type="SUPFAM" id="SSF89550">
    <property type="entry name" value="PHP domain-like"/>
    <property type="match status" value="1"/>
</dbReference>
<sequence>MGFVHLHVHSEYSLLDSTCRISDLVAQAKRSGQKRSRLPIETLCMALFLFIRHVETQIFIP</sequence>
<organism evidence="2 3">
    <name type="scientific">Sporolactobacillus inulinus</name>
    <dbReference type="NCBI Taxonomy" id="2078"/>
    <lineage>
        <taxon>Bacteria</taxon>
        <taxon>Bacillati</taxon>
        <taxon>Bacillota</taxon>
        <taxon>Bacilli</taxon>
        <taxon>Bacillales</taxon>
        <taxon>Sporolactobacillaceae</taxon>
        <taxon>Sporolactobacillus</taxon>
    </lineage>
</organism>
<protein>
    <submittedName>
        <fullName evidence="2">DNA polymerase III alpha subunit</fullName>
        <ecNumber evidence="2">2.7.7.7</ecNumber>
    </submittedName>
</protein>
<feature type="domain" description="PHP" evidence="1">
    <location>
        <begin position="5"/>
        <end position="34"/>
    </location>
</feature>
<evidence type="ECO:0000313" key="2">
    <source>
        <dbReference type="EMBL" id="GAY74975.1"/>
    </source>
</evidence>
<dbReference type="GO" id="GO:0003887">
    <property type="term" value="F:DNA-directed DNA polymerase activity"/>
    <property type="evidence" value="ECO:0007669"/>
    <property type="project" value="UniProtKB-EC"/>
</dbReference>
<evidence type="ECO:0000259" key="1">
    <source>
        <dbReference type="Pfam" id="PF02811"/>
    </source>
</evidence>
<dbReference type="Proteomes" id="UP000319716">
    <property type="component" value="Unassembled WGS sequence"/>
</dbReference>
<gene>
    <name evidence="2" type="ORF">NBRC111894_529</name>
</gene>
<keyword evidence="2" id="KW-0548">Nucleotidyltransferase</keyword>
<accession>A0A4Y1Z7K8</accession>
<dbReference type="InterPro" id="IPR016195">
    <property type="entry name" value="Pol/histidinol_Pase-like"/>
</dbReference>
<dbReference type="Pfam" id="PF02811">
    <property type="entry name" value="PHP"/>
    <property type="match status" value="1"/>
</dbReference>
<dbReference type="AlphaFoldDB" id="A0A4Y1Z7K8"/>
<comment type="caution">
    <text evidence="2">The sequence shown here is derived from an EMBL/GenBank/DDBJ whole genome shotgun (WGS) entry which is preliminary data.</text>
</comment>
<dbReference type="EC" id="2.7.7.7" evidence="2"/>
<keyword evidence="2" id="KW-0808">Transferase</keyword>
<name>A0A4Y1Z7K8_9BACL</name>
<dbReference type="EMBL" id="BEXB01000003">
    <property type="protein sequence ID" value="GAY74975.1"/>
    <property type="molecule type" value="Genomic_DNA"/>
</dbReference>
<proteinExistence type="predicted"/>
<evidence type="ECO:0000313" key="3">
    <source>
        <dbReference type="Proteomes" id="UP000319716"/>
    </source>
</evidence>